<dbReference type="InterPro" id="IPR036397">
    <property type="entry name" value="RNaseH_sf"/>
</dbReference>
<dbReference type="SUPFAM" id="SSF56672">
    <property type="entry name" value="DNA/RNA polymerases"/>
    <property type="match status" value="1"/>
</dbReference>
<dbReference type="InterPro" id="IPR012337">
    <property type="entry name" value="RNaseH-like_sf"/>
</dbReference>
<dbReference type="Pfam" id="PF00078">
    <property type="entry name" value="RVT_1"/>
    <property type="match status" value="1"/>
</dbReference>
<evidence type="ECO:0000259" key="1">
    <source>
        <dbReference type="PROSITE" id="PS50878"/>
    </source>
</evidence>
<comment type="caution">
    <text evidence="2">The sequence shown here is derived from an EMBL/GenBank/DDBJ whole genome shotgun (WGS) entry which is preliminary data.</text>
</comment>
<dbReference type="PROSITE" id="PS50878">
    <property type="entry name" value="RT_POL"/>
    <property type="match status" value="1"/>
</dbReference>
<accession>A0AAV5LZM6</accession>
<dbReference type="InterPro" id="IPR026960">
    <property type="entry name" value="RVT-Znf"/>
</dbReference>
<dbReference type="GO" id="GO:0003676">
    <property type="term" value="F:nucleic acid binding"/>
    <property type="evidence" value="ECO:0007669"/>
    <property type="project" value="InterPro"/>
</dbReference>
<dbReference type="CDD" id="cd06222">
    <property type="entry name" value="RNase_H_like"/>
    <property type="match status" value="1"/>
</dbReference>
<dbReference type="SUPFAM" id="SSF53098">
    <property type="entry name" value="Ribonuclease H-like"/>
    <property type="match status" value="1"/>
</dbReference>
<feature type="domain" description="Reverse transcriptase" evidence="1">
    <location>
        <begin position="293"/>
        <end position="575"/>
    </location>
</feature>
<dbReference type="InterPro" id="IPR002156">
    <property type="entry name" value="RNaseH_domain"/>
</dbReference>
<evidence type="ECO:0000313" key="2">
    <source>
        <dbReference type="EMBL" id="GKV42658.1"/>
    </source>
</evidence>
<dbReference type="Pfam" id="PF13456">
    <property type="entry name" value="RVT_3"/>
    <property type="match status" value="1"/>
</dbReference>
<protein>
    <recommendedName>
        <fullName evidence="1">Reverse transcriptase domain-containing protein</fullName>
    </recommendedName>
</protein>
<sequence>MRNGRVVLRERLDRILLNLDAQLQLPGAKAFNLPRTCSDHHPILLNMDTAATYSPISKPARFKVAWLTREEFSKVFTDAWSCHSNHLPTAISKTSETCISWGKSAFGNIFKRKHLLKARISGLQNSPRYHFTPWMQGLEKDLLEDYQKVLYEEELLWFQKSRTDWIASGDRNTSFYHMSTIVRRAKNKIGALKIDGEWSMDAVELKSHVRNFFEGLFAYKETIPLPEDLLLYQPVISDVDHESPLQLANLEEVQRALFSMKGLKSPGPDGIPTLFYQRHWDVIAGTFLKFVNQALSSGVFDSSLTKAYIALIPKEDSPDTIQKFRPIGLLNVAYKVLSKLIVNRLCPLLQGIIGPWQSSFLAGMSTVDNIILTQEAVHSMKHLKGGRGAMVLKIDLHKAFDSINWDFLRQVLLYFNVPHQLVNLIMFSVTFVQLSVLWNGEPLPYFSPQRGLRQRDPLSPYLFILVMENLAQMIQKRVATKVWKPFTLSQGGVSLSHLFYADDLMLFAHASGAQLDVIMDCLDQFAKSSGLVFNLQKSKLFLSPNVHSAVANALSAKYILEKMQKRLAGWQGTNLSLARRKVLVQAITSSIPAFVAGVKKPHLVSWDVVCIEKRHGGLGLRSACDNNQAFIAKLGWRLINGDNALWCKAMQSKYLRGFGERVRFWHDAGVGHAPLISSMEEPPGLPSLLVANVIKSDREWDLDILHNLVLKEIVEIIRAIPLSRSTHLEDNIFWSGTTDGSFTVKSAYQITQAPRIPAQLDGSWHWIWKLQCAERIRIFVWLLVRGRLLTNSVRFARHMASSPTCPRCESSDETVIHLLRDCYYATMVWGLLGFASFEFFALDQSLWLRKFSTSSPLHDPTSVSGKIYGACHASSVSSKVSAASLGGLIQDSARNWVSGFIVNVGHASIFVAELWGLREGLKLCKSLGIPRVAVEMDSQMAVRFINEDREVDNLSAAILVDIKSLMLEFEACTVHHILREANAAADHLASLGHSSQPGLSILNSPPCGLLPILLGDQLGACFLRS</sequence>
<dbReference type="PANTHER" id="PTHR19446">
    <property type="entry name" value="REVERSE TRANSCRIPTASES"/>
    <property type="match status" value="1"/>
</dbReference>
<dbReference type="Proteomes" id="UP001054252">
    <property type="component" value="Unassembled WGS sequence"/>
</dbReference>
<dbReference type="GO" id="GO:0004523">
    <property type="term" value="F:RNA-DNA hybrid ribonuclease activity"/>
    <property type="evidence" value="ECO:0007669"/>
    <property type="project" value="InterPro"/>
</dbReference>
<proteinExistence type="predicted"/>
<dbReference type="InterPro" id="IPR044730">
    <property type="entry name" value="RNase_H-like_dom_plant"/>
</dbReference>
<reference evidence="2 3" key="1">
    <citation type="journal article" date="2021" name="Commun. Biol.">
        <title>The genome of Shorea leprosula (Dipterocarpaceae) highlights the ecological relevance of drought in aseasonal tropical rainforests.</title>
        <authorList>
            <person name="Ng K.K.S."/>
            <person name="Kobayashi M.J."/>
            <person name="Fawcett J.A."/>
            <person name="Hatakeyama M."/>
            <person name="Paape T."/>
            <person name="Ng C.H."/>
            <person name="Ang C.C."/>
            <person name="Tnah L.H."/>
            <person name="Lee C.T."/>
            <person name="Nishiyama T."/>
            <person name="Sese J."/>
            <person name="O'Brien M.J."/>
            <person name="Copetti D."/>
            <person name="Mohd Noor M.I."/>
            <person name="Ong R.C."/>
            <person name="Putra M."/>
            <person name="Sireger I.Z."/>
            <person name="Indrioko S."/>
            <person name="Kosugi Y."/>
            <person name="Izuno A."/>
            <person name="Isagi Y."/>
            <person name="Lee S.L."/>
            <person name="Shimizu K.K."/>
        </authorList>
    </citation>
    <scope>NUCLEOTIDE SEQUENCE [LARGE SCALE GENOMIC DNA]</scope>
    <source>
        <strain evidence="2">214</strain>
    </source>
</reference>
<organism evidence="2 3">
    <name type="scientific">Rubroshorea leprosula</name>
    <dbReference type="NCBI Taxonomy" id="152421"/>
    <lineage>
        <taxon>Eukaryota</taxon>
        <taxon>Viridiplantae</taxon>
        <taxon>Streptophyta</taxon>
        <taxon>Embryophyta</taxon>
        <taxon>Tracheophyta</taxon>
        <taxon>Spermatophyta</taxon>
        <taxon>Magnoliopsida</taxon>
        <taxon>eudicotyledons</taxon>
        <taxon>Gunneridae</taxon>
        <taxon>Pentapetalae</taxon>
        <taxon>rosids</taxon>
        <taxon>malvids</taxon>
        <taxon>Malvales</taxon>
        <taxon>Dipterocarpaceae</taxon>
        <taxon>Rubroshorea</taxon>
    </lineage>
</organism>
<dbReference type="InterPro" id="IPR043502">
    <property type="entry name" value="DNA/RNA_pol_sf"/>
</dbReference>
<gene>
    <name evidence="2" type="ORF">SLEP1_g50034</name>
</gene>
<keyword evidence="3" id="KW-1185">Reference proteome</keyword>
<dbReference type="CDD" id="cd01650">
    <property type="entry name" value="RT_nLTR_like"/>
    <property type="match status" value="1"/>
</dbReference>
<dbReference type="Gene3D" id="3.30.420.10">
    <property type="entry name" value="Ribonuclease H-like superfamily/Ribonuclease H"/>
    <property type="match status" value="1"/>
</dbReference>
<name>A0AAV5LZM6_9ROSI</name>
<dbReference type="InterPro" id="IPR000477">
    <property type="entry name" value="RT_dom"/>
</dbReference>
<evidence type="ECO:0000313" key="3">
    <source>
        <dbReference type="Proteomes" id="UP001054252"/>
    </source>
</evidence>
<dbReference type="AlphaFoldDB" id="A0AAV5LZM6"/>
<dbReference type="Pfam" id="PF13966">
    <property type="entry name" value="zf-RVT"/>
    <property type="match status" value="1"/>
</dbReference>
<dbReference type="EMBL" id="BPVZ01000160">
    <property type="protein sequence ID" value="GKV42658.1"/>
    <property type="molecule type" value="Genomic_DNA"/>
</dbReference>